<keyword evidence="2" id="KW-1185">Reference proteome</keyword>
<protein>
    <submittedName>
        <fullName evidence="1">Uncharacterized protein</fullName>
    </submittedName>
</protein>
<proteinExistence type="predicted"/>
<evidence type="ECO:0000313" key="2">
    <source>
        <dbReference type="Proteomes" id="UP000253490"/>
    </source>
</evidence>
<dbReference type="Proteomes" id="UP000253490">
    <property type="component" value="Unassembled WGS sequence"/>
</dbReference>
<organism evidence="1 2">
    <name type="scientific">Alkalibaculum bacchi</name>
    <dbReference type="NCBI Taxonomy" id="645887"/>
    <lineage>
        <taxon>Bacteria</taxon>
        <taxon>Bacillati</taxon>
        <taxon>Bacillota</taxon>
        <taxon>Clostridia</taxon>
        <taxon>Eubacteriales</taxon>
        <taxon>Eubacteriaceae</taxon>
        <taxon>Alkalibaculum</taxon>
    </lineage>
</organism>
<dbReference type="AlphaFoldDB" id="A0A366ICT6"/>
<reference evidence="1 2" key="1">
    <citation type="submission" date="2018-06" db="EMBL/GenBank/DDBJ databases">
        <title>Genomic Encyclopedia of Type Strains, Phase IV (KMG-IV): sequencing the most valuable type-strain genomes for metagenomic binning, comparative biology and taxonomic classification.</title>
        <authorList>
            <person name="Goeker M."/>
        </authorList>
    </citation>
    <scope>NUCLEOTIDE SEQUENCE [LARGE SCALE GENOMIC DNA]</scope>
    <source>
        <strain evidence="1 2">DSM 22112</strain>
    </source>
</reference>
<accession>A0A366ICT6</accession>
<name>A0A366ICT6_9FIRM</name>
<comment type="caution">
    <text evidence="1">The sequence shown here is derived from an EMBL/GenBank/DDBJ whole genome shotgun (WGS) entry which is preliminary data.</text>
</comment>
<gene>
    <name evidence="1" type="ORF">DES36_103133</name>
</gene>
<evidence type="ECO:0000313" key="1">
    <source>
        <dbReference type="EMBL" id="RBP68371.1"/>
    </source>
</evidence>
<dbReference type="EMBL" id="QNRX01000003">
    <property type="protein sequence ID" value="RBP68371.1"/>
    <property type="molecule type" value="Genomic_DNA"/>
</dbReference>
<dbReference type="RefSeq" id="WP_113919800.1">
    <property type="nucleotide sequence ID" value="NZ_QNRX01000003.1"/>
</dbReference>
<sequence length="66" mass="8195">MIKIVGFILLFLFTLYLLWIIAKAYIEFCYINDRKLKKAGFDGDYKDYKRQIKKKRMKEKVKRKRR</sequence>